<evidence type="ECO:0000313" key="2">
    <source>
        <dbReference type="Proteomes" id="UP000299102"/>
    </source>
</evidence>
<name>A0A4C1XHL2_EUMVA</name>
<accession>A0A4C1XHL2</accession>
<dbReference type="Proteomes" id="UP000299102">
    <property type="component" value="Unassembled WGS sequence"/>
</dbReference>
<comment type="caution">
    <text evidence="1">The sequence shown here is derived from an EMBL/GenBank/DDBJ whole genome shotgun (WGS) entry which is preliminary data.</text>
</comment>
<sequence length="146" mass="16393">MPRSRSKGTYRAVTRRRHLHAERRRLRRRRHSVLLSPSQIQVVEECIMRIAVTSTARCGGAVWPASCLTAPLTRTCARTPAKDQNATKTQSKAAHDCSARSAVARTNRWLEIKVSSAARPSRRRVPDGRSPRARGAFLCFCGYSSY</sequence>
<keyword evidence="2" id="KW-1185">Reference proteome</keyword>
<organism evidence="1 2">
    <name type="scientific">Eumeta variegata</name>
    <name type="common">Bagworm moth</name>
    <name type="synonym">Eumeta japonica</name>
    <dbReference type="NCBI Taxonomy" id="151549"/>
    <lineage>
        <taxon>Eukaryota</taxon>
        <taxon>Metazoa</taxon>
        <taxon>Ecdysozoa</taxon>
        <taxon>Arthropoda</taxon>
        <taxon>Hexapoda</taxon>
        <taxon>Insecta</taxon>
        <taxon>Pterygota</taxon>
        <taxon>Neoptera</taxon>
        <taxon>Endopterygota</taxon>
        <taxon>Lepidoptera</taxon>
        <taxon>Glossata</taxon>
        <taxon>Ditrysia</taxon>
        <taxon>Tineoidea</taxon>
        <taxon>Psychidae</taxon>
        <taxon>Oiketicinae</taxon>
        <taxon>Eumeta</taxon>
    </lineage>
</organism>
<gene>
    <name evidence="1" type="ORF">EVAR_24993_1</name>
</gene>
<evidence type="ECO:0000313" key="1">
    <source>
        <dbReference type="EMBL" id="GBP62888.1"/>
    </source>
</evidence>
<dbReference type="AlphaFoldDB" id="A0A4C1XHL2"/>
<dbReference type="EMBL" id="BGZK01000852">
    <property type="protein sequence ID" value="GBP62888.1"/>
    <property type="molecule type" value="Genomic_DNA"/>
</dbReference>
<protein>
    <submittedName>
        <fullName evidence="1">Uncharacterized protein</fullName>
    </submittedName>
</protein>
<reference evidence="1 2" key="1">
    <citation type="journal article" date="2019" name="Commun. Biol.">
        <title>The bagworm genome reveals a unique fibroin gene that provides high tensile strength.</title>
        <authorList>
            <person name="Kono N."/>
            <person name="Nakamura H."/>
            <person name="Ohtoshi R."/>
            <person name="Tomita M."/>
            <person name="Numata K."/>
            <person name="Arakawa K."/>
        </authorList>
    </citation>
    <scope>NUCLEOTIDE SEQUENCE [LARGE SCALE GENOMIC DNA]</scope>
</reference>
<proteinExistence type="predicted"/>